<evidence type="ECO:0000313" key="1">
    <source>
        <dbReference type="EMBL" id="GBP72038.1"/>
    </source>
</evidence>
<gene>
    <name evidence="1" type="ORF">EVAR_48531_1</name>
</gene>
<keyword evidence="2" id="KW-1185">Reference proteome</keyword>
<accession>A0A4C1Y804</accession>
<protein>
    <submittedName>
        <fullName evidence="1">Uncharacterized protein</fullName>
    </submittedName>
</protein>
<evidence type="ECO:0000313" key="2">
    <source>
        <dbReference type="Proteomes" id="UP000299102"/>
    </source>
</evidence>
<dbReference type="EMBL" id="BGZK01001131">
    <property type="protein sequence ID" value="GBP72038.1"/>
    <property type="molecule type" value="Genomic_DNA"/>
</dbReference>
<organism evidence="1 2">
    <name type="scientific">Eumeta variegata</name>
    <name type="common">Bagworm moth</name>
    <name type="synonym">Eumeta japonica</name>
    <dbReference type="NCBI Taxonomy" id="151549"/>
    <lineage>
        <taxon>Eukaryota</taxon>
        <taxon>Metazoa</taxon>
        <taxon>Ecdysozoa</taxon>
        <taxon>Arthropoda</taxon>
        <taxon>Hexapoda</taxon>
        <taxon>Insecta</taxon>
        <taxon>Pterygota</taxon>
        <taxon>Neoptera</taxon>
        <taxon>Endopterygota</taxon>
        <taxon>Lepidoptera</taxon>
        <taxon>Glossata</taxon>
        <taxon>Ditrysia</taxon>
        <taxon>Tineoidea</taxon>
        <taxon>Psychidae</taxon>
        <taxon>Oiketicinae</taxon>
        <taxon>Eumeta</taxon>
    </lineage>
</organism>
<reference evidence="1 2" key="1">
    <citation type="journal article" date="2019" name="Commun. Biol.">
        <title>The bagworm genome reveals a unique fibroin gene that provides high tensile strength.</title>
        <authorList>
            <person name="Kono N."/>
            <person name="Nakamura H."/>
            <person name="Ohtoshi R."/>
            <person name="Tomita M."/>
            <person name="Numata K."/>
            <person name="Arakawa K."/>
        </authorList>
    </citation>
    <scope>NUCLEOTIDE SEQUENCE [LARGE SCALE GENOMIC DNA]</scope>
</reference>
<dbReference type="Proteomes" id="UP000299102">
    <property type="component" value="Unassembled WGS sequence"/>
</dbReference>
<proteinExistence type="predicted"/>
<name>A0A4C1Y804_EUMVA</name>
<sequence length="189" mass="20470">MAAEIGARTITAHYKPIAARVSVDGVGMINSGNDNSTAIVSSVTMRPRGAIYTFRRISGDVAQGTRSGGTRRKLLAHKSRQVTNVWRIQRVVLAVATIIKFQNQGSTPPTWHNFKTEISKITLSIPTIQDDGHLDTSSPSSDTEFARLLANTDRRKEKNNIRAPSAGLLIHDNIKGPDAIKTGAADIDV</sequence>
<dbReference type="AlphaFoldDB" id="A0A4C1Y804"/>
<comment type="caution">
    <text evidence="1">The sequence shown here is derived from an EMBL/GenBank/DDBJ whole genome shotgun (WGS) entry which is preliminary data.</text>
</comment>